<comment type="catalytic activity">
    <reaction evidence="5">
        <text>Hydrolytically removes 5'-nucleotides successively from the 3'-hydroxy termini of 3'-hydroxy-terminated oligonucleotides.</text>
        <dbReference type="EC" id="3.1.4.1"/>
    </reaction>
</comment>
<evidence type="ECO:0000256" key="2">
    <source>
        <dbReference type="ARBA" id="ARBA00022723"/>
    </source>
</evidence>
<keyword evidence="5" id="KW-0227">DNA damage</keyword>
<comment type="function">
    <text evidence="5">Nuclease required for the repair of DNA interstrand cross-links (ICL). Acts as a 5'-3' exonuclease that anchors at a cut end of DNA and cleaves DNA successively at every third nucleotide, allowing to excise an ICL from one strand through flanking incisions.</text>
</comment>
<feature type="compositionally biased region" description="Basic residues" evidence="6">
    <location>
        <begin position="425"/>
        <end position="434"/>
    </location>
</feature>
<dbReference type="GO" id="GO:0070336">
    <property type="term" value="F:flap-structured DNA binding"/>
    <property type="evidence" value="ECO:0007669"/>
    <property type="project" value="TreeGrafter"/>
</dbReference>
<dbReference type="GO" id="GO:0008409">
    <property type="term" value="F:5'-3' exonuclease activity"/>
    <property type="evidence" value="ECO:0007669"/>
    <property type="project" value="TreeGrafter"/>
</dbReference>
<keyword evidence="4 5" id="KW-0460">Magnesium</keyword>
<feature type="region of interest" description="Disordered" evidence="6">
    <location>
        <begin position="208"/>
        <end position="243"/>
    </location>
</feature>
<evidence type="ECO:0000313" key="9">
    <source>
        <dbReference type="Proteomes" id="UP001362999"/>
    </source>
</evidence>
<proteinExistence type="inferred from homology"/>
<feature type="compositionally biased region" description="Acidic residues" evidence="6">
    <location>
        <begin position="855"/>
        <end position="874"/>
    </location>
</feature>
<dbReference type="EMBL" id="JAWWNJ010000017">
    <property type="protein sequence ID" value="KAK7038232.1"/>
    <property type="molecule type" value="Genomic_DNA"/>
</dbReference>
<keyword evidence="5" id="KW-0234">DNA repair</keyword>
<feature type="compositionally biased region" description="Polar residues" evidence="6">
    <location>
        <begin position="875"/>
        <end position="886"/>
    </location>
</feature>
<keyword evidence="1 5" id="KW-0540">Nuclease</keyword>
<evidence type="ECO:0000256" key="3">
    <source>
        <dbReference type="ARBA" id="ARBA00022801"/>
    </source>
</evidence>
<dbReference type="GO" id="GO:0046872">
    <property type="term" value="F:metal ion binding"/>
    <property type="evidence" value="ECO:0007669"/>
    <property type="project" value="UniProtKB-KW"/>
</dbReference>
<dbReference type="InterPro" id="IPR014883">
    <property type="entry name" value="VRR_NUC"/>
</dbReference>
<accession>A0AAW0CF65</accession>
<sequence length="912" mass="102454">MAKAQSTINTCKPDIIFTGFLAPLTSTPARGESNAGETLTESELDLNARGDFYEPPKALKVLKTMITTTLETDAHLFTPAETHILNSILKLSGDSHHLITYLITYPHWHRLGRLQQLELPCNANLLRTIAELCRPIVYEDLPVLEPPQVKQEPLEGSVSARTAVIAKVEVQVKAEPHEPQIKVEVKAEPFEACLPQAGSSSSVSRALASSSLNTSMNNSDSSTTNTSNSTLFPSPRPNPHPTRLCTSDSDLELRELLGCLEKDELNGLCKQLKIKIKPGQKDSLIEAIIATSSHQRALTDFFGAKGSKGKDKEKEIETETAAPRRNSQEKRLREMVMKILRRLVKIDEEVHGILLRVHVAYFRSTTYPTEIIPRPLRHLSRKYPTYASVRTTSPWDDRETFIEYIDCLRAVVVILEGGVVQPVKSAKKVTGKRKRESEDSNTNTKREAQDAQTITSGTRSKRMDKARATKKLLDEEVYPRWAKYHALRAKNVDPPVKGMERFKSGSPLTHAVSSALKPLQDLKARDAELGLLGVLLDQKYWACGDVGWWYTRKAAILEERGKIQKAIEVASEALKDGETGLIYRHRLIASLSKMQKKVHVEDTVVISDGVKPGRVTVSVTPVATTNLEKQHPRWRTANGDVGTIEELAFQHYKADFGVHKARVTPGSPLLTTLFTLLFWDIIYKDLPGAFETEFQTCPLDLCEDTFFSARKEVIDQQLLKIRAKEARTILGLCGPEYWERRSTAVGVRWDLYSLGDLVGFIECIDPDTLAVICQMFCENYVAACRGVPDLIAWDLADKKCRLVHIQGPGWPARCSKKEWRDVLERSRKASQEVWEAIEPGKARKKEKKERKKKDDDDDSAESEDELESEDEEAEGSSQRSQSQVASGSRLHEDDEEKDEDYRPKKKRKKASG</sequence>
<dbReference type="EC" id="3.1.4.1" evidence="5"/>
<dbReference type="SMART" id="SM00990">
    <property type="entry name" value="VRR_NUC"/>
    <property type="match status" value="1"/>
</dbReference>
<keyword evidence="5" id="KW-0539">Nucleus</keyword>
<dbReference type="Proteomes" id="UP001362999">
    <property type="component" value="Unassembled WGS sequence"/>
</dbReference>
<organism evidence="8 9">
    <name type="scientific">Favolaschia claudopus</name>
    <dbReference type="NCBI Taxonomy" id="2862362"/>
    <lineage>
        <taxon>Eukaryota</taxon>
        <taxon>Fungi</taxon>
        <taxon>Dikarya</taxon>
        <taxon>Basidiomycota</taxon>
        <taxon>Agaricomycotina</taxon>
        <taxon>Agaricomycetes</taxon>
        <taxon>Agaricomycetidae</taxon>
        <taxon>Agaricales</taxon>
        <taxon>Marasmiineae</taxon>
        <taxon>Mycenaceae</taxon>
        <taxon>Favolaschia</taxon>
    </lineage>
</organism>
<evidence type="ECO:0000259" key="7">
    <source>
        <dbReference type="SMART" id="SM00990"/>
    </source>
</evidence>
<dbReference type="GO" id="GO:0017108">
    <property type="term" value="F:5'-flap endonuclease activity"/>
    <property type="evidence" value="ECO:0007669"/>
    <property type="project" value="TreeGrafter"/>
</dbReference>
<comment type="cofactor">
    <cofactor evidence="5">
        <name>Mg(2+)</name>
        <dbReference type="ChEBI" id="CHEBI:18420"/>
    </cofactor>
    <cofactor evidence="5">
        <name>Mn(2+)</name>
        <dbReference type="ChEBI" id="CHEBI:29035"/>
    </cofactor>
</comment>
<protein>
    <recommendedName>
        <fullName evidence="5">Fanconi-associated nuclease</fullName>
        <ecNumber evidence="5">3.1.4.1</ecNumber>
    </recommendedName>
</protein>
<comment type="similarity">
    <text evidence="5">Belongs to the FAN1 family.</text>
</comment>
<name>A0AAW0CF65_9AGAR</name>
<dbReference type="PANTHER" id="PTHR15749">
    <property type="entry name" value="FANCONI-ASSOCIATED NUCLEASE 1"/>
    <property type="match status" value="1"/>
</dbReference>
<evidence type="ECO:0000256" key="5">
    <source>
        <dbReference type="RuleBase" id="RU365033"/>
    </source>
</evidence>
<evidence type="ECO:0000313" key="8">
    <source>
        <dbReference type="EMBL" id="KAK7038232.1"/>
    </source>
</evidence>
<feature type="region of interest" description="Disordered" evidence="6">
    <location>
        <begin position="303"/>
        <end position="327"/>
    </location>
</feature>
<dbReference type="AlphaFoldDB" id="A0AAW0CF65"/>
<dbReference type="PANTHER" id="PTHR15749:SF4">
    <property type="entry name" value="FANCONI-ASSOCIATED NUCLEASE 1"/>
    <property type="match status" value="1"/>
</dbReference>
<dbReference type="InterPro" id="IPR033315">
    <property type="entry name" value="Fan1-like"/>
</dbReference>
<dbReference type="GO" id="GO:0005634">
    <property type="term" value="C:nucleus"/>
    <property type="evidence" value="ECO:0007669"/>
    <property type="project" value="UniProtKB-SubCell"/>
</dbReference>
<keyword evidence="2 5" id="KW-0479">Metal-binding</keyword>
<keyword evidence="3 5" id="KW-0378">Hydrolase</keyword>
<evidence type="ECO:0000256" key="4">
    <source>
        <dbReference type="ARBA" id="ARBA00022842"/>
    </source>
</evidence>
<feature type="compositionally biased region" description="Low complexity" evidence="6">
    <location>
        <begin position="208"/>
        <end position="230"/>
    </location>
</feature>
<comment type="caution">
    <text evidence="8">The sequence shown here is derived from an EMBL/GenBank/DDBJ whole genome shotgun (WGS) entry which is preliminary data.</text>
</comment>
<feature type="domain" description="VRR-NUC" evidence="7">
    <location>
        <begin position="721"/>
        <end position="838"/>
    </location>
</feature>
<feature type="compositionally biased region" description="Basic residues" evidence="6">
    <location>
        <begin position="842"/>
        <end position="851"/>
    </location>
</feature>
<evidence type="ECO:0000256" key="6">
    <source>
        <dbReference type="SAM" id="MobiDB-lite"/>
    </source>
</evidence>
<feature type="region of interest" description="Disordered" evidence="6">
    <location>
        <begin position="834"/>
        <end position="912"/>
    </location>
</feature>
<comment type="subcellular location">
    <subcellularLocation>
        <location evidence="5">Nucleus</location>
    </subcellularLocation>
</comment>
<dbReference type="GO" id="GO:0036297">
    <property type="term" value="P:interstrand cross-link repair"/>
    <property type="evidence" value="ECO:0007669"/>
    <property type="project" value="InterPro"/>
</dbReference>
<feature type="region of interest" description="Disordered" evidence="6">
    <location>
        <begin position="425"/>
        <end position="465"/>
    </location>
</feature>
<feature type="compositionally biased region" description="Basic and acidic residues" evidence="6">
    <location>
        <begin position="308"/>
        <end position="317"/>
    </location>
</feature>
<dbReference type="GO" id="GO:0004528">
    <property type="term" value="F:phosphodiesterase I activity"/>
    <property type="evidence" value="ECO:0007669"/>
    <property type="project" value="UniProtKB-EC"/>
</dbReference>
<gene>
    <name evidence="8" type="ORF">R3P38DRAFT_2905129</name>
</gene>
<keyword evidence="5" id="KW-0464">Manganese</keyword>
<reference evidence="8 9" key="1">
    <citation type="journal article" date="2024" name="J Genomics">
        <title>Draft genome sequencing and assembly of Favolaschia claudopus CIRM-BRFM 2984 isolated from oak limbs.</title>
        <authorList>
            <person name="Navarro D."/>
            <person name="Drula E."/>
            <person name="Chaduli D."/>
            <person name="Cazenave R."/>
            <person name="Ahrendt S."/>
            <person name="Wang J."/>
            <person name="Lipzen A."/>
            <person name="Daum C."/>
            <person name="Barry K."/>
            <person name="Grigoriev I.V."/>
            <person name="Favel A."/>
            <person name="Rosso M.N."/>
            <person name="Martin F."/>
        </authorList>
    </citation>
    <scope>NUCLEOTIDE SEQUENCE [LARGE SCALE GENOMIC DNA]</scope>
    <source>
        <strain evidence="8 9">CIRM-BRFM 2984</strain>
    </source>
</reference>
<keyword evidence="9" id="KW-1185">Reference proteome</keyword>
<evidence type="ECO:0000256" key="1">
    <source>
        <dbReference type="ARBA" id="ARBA00022722"/>
    </source>
</evidence>
<feature type="compositionally biased region" description="Basic residues" evidence="6">
    <location>
        <begin position="903"/>
        <end position="912"/>
    </location>
</feature>